<keyword evidence="2" id="KW-1185">Reference proteome</keyword>
<gene>
    <name evidence="1" type="ORF">JJQ90_12020</name>
</gene>
<evidence type="ECO:0000313" key="1">
    <source>
        <dbReference type="EMBL" id="MBU8544437.1"/>
    </source>
</evidence>
<dbReference type="EMBL" id="JAERQM010000003">
    <property type="protein sequence ID" value="MBU8544437.1"/>
    <property type="molecule type" value="Genomic_DNA"/>
</dbReference>
<sequence length="58" mass="6140">MAFRQSATEVGVEGLITIATSTTTATFMADFCFNGQTDATPTDRAATLSVQVGKRRVP</sequence>
<evidence type="ECO:0000313" key="2">
    <source>
        <dbReference type="Proteomes" id="UP000689967"/>
    </source>
</evidence>
<organism evidence="1 2">
    <name type="scientific">Falsiroseomonas oleicola</name>
    <dbReference type="NCBI Taxonomy" id="2801474"/>
    <lineage>
        <taxon>Bacteria</taxon>
        <taxon>Pseudomonadati</taxon>
        <taxon>Pseudomonadota</taxon>
        <taxon>Alphaproteobacteria</taxon>
        <taxon>Acetobacterales</taxon>
        <taxon>Roseomonadaceae</taxon>
        <taxon>Falsiroseomonas</taxon>
    </lineage>
</organism>
<reference evidence="1 2" key="1">
    <citation type="submission" date="2021-01" db="EMBL/GenBank/DDBJ databases">
        <title>Roseomonas sp. nov, a bacterium isolated from an oil production mixture in Yumen Oilfield.</title>
        <authorList>
            <person name="Wu D."/>
        </authorList>
    </citation>
    <scope>NUCLEOTIDE SEQUENCE [LARGE SCALE GENOMIC DNA]</scope>
    <source>
        <strain evidence="1 2">ROY-5-3</strain>
    </source>
</reference>
<proteinExistence type="predicted"/>
<protein>
    <submittedName>
        <fullName evidence="1">Uncharacterized protein</fullName>
    </submittedName>
</protein>
<name>A0ABS6H9E7_9PROT</name>
<accession>A0ABS6H9E7</accession>
<comment type="caution">
    <text evidence="1">The sequence shown here is derived from an EMBL/GenBank/DDBJ whole genome shotgun (WGS) entry which is preliminary data.</text>
</comment>
<dbReference type="Proteomes" id="UP000689967">
    <property type="component" value="Unassembled WGS sequence"/>
</dbReference>
<dbReference type="RefSeq" id="WP_216875702.1">
    <property type="nucleotide sequence ID" value="NZ_JAERQM010000003.1"/>
</dbReference>